<dbReference type="InterPro" id="IPR036864">
    <property type="entry name" value="Zn2-C6_fun-type_DNA-bd_sf"/>
</dbReference>
<comment type="subcellular location">
    <subcellularLocation>
        <location evidence="1">Nucleus</location>
    </subcellularLocation>
</comment>
<sequence length="677" mass="76224">MEDEYLLKTALVEQGRASTSPEASLSQSTQHRSNVRSCLTCHQRKIRCDKRSPCATCVRNNVQCCYPEVEQNRRRPQRTTIGEISARLARLERTITAITKGTETLDLGHKSASDIIALCSEVGMGKISMVESSPEELLVQDGESSRYINEVILSRILDEERELQAVMRSSYVNSIRARKTWSSDLGGIFHGFNLSMTDVQSCYPSKWHALQLWQTFLNNVDPVIKILHIPTAQATIYTAINNPGNAEDDLNALLFAIYFAAATSLSTADASSLLEQDKSTTLTKFKQGLEHFLAGANMFDSPSMKSLQAMTIYVTCLRAFNTGRSAWTLTGLSIRLAQSIGLHRDGSNLRLSPFESEMRRRVWWYLSAADSRAAEDLGINICNIDQSSDTRLPLNINDSELSPDMQELPVLKPRWTEMTFTLIKIEVGQIIQRVIQNPAVSSGGISTESSRAQALKDIRIRLEDKYLRYRDQNIPIQRVSSLLTPLILAKLEFVIQQQSSQHRRTPGTAPDANEDTLISACRLLEMNLQLQTDELLRGFHWYLGSYTQYHLLTYLLWHLCVKPGGPNVERAWNALECSFQLAEHRQFSTEPGSKWKVLQLLRGKALLIRESHNVGKLEDDNAALAQEFGMANSAGELGDPTDLRLSGAWNWGITDYTDFQDWSNVVEDFDMSRFDGL</sequence>
<evidence type="ECO:0000313" key="6">
    <source>
        <dbReference type="Proteomes" id="UP000184330"/>
    </source>
</evidence>
<dbReference type="OrthoDB" id="424974at2759"/>
<feature type="domain" description="Zn(2)-C6 fungal-type" evidence="4">
    <location>
        <begin position="37"/>
        <end position="66"/>
    </location>
</feature>
<dbReference type="PANTHER" id="PTHR31001:SF57">
    <property type="entry name" value="ZN(II)2CYS6 TRANSCRIPTION FACTOR (EUROFUNG)"/>
    <property type="match status" value="1"/>
</dbReference>
<reference evidence="5 6" key="1">
    <citation type="submission" date="2016-03" db="EMBL/GenBank/DDBJ databases">
        <authorList>
            <person name="Ploux O."/>
        </authorList>
    </citation>
    <scope>NUCLEOTIDE SEQUENCE [LARGE SCALE GENOMIC DNA]</scope>
    <source>
        <strain evidence="5 6">UAMH 11012</strain>
    </source>
</reference>
<accession>A0A1L7WRH8</accession>
<protein>
    <submittedName>
        <fullName evidence="5">Related to C6 transcription factor</fullName>
    </submittedName>
</protein>
<proteinExistence type="predicted"/>
<keyword evidence="3" id="KW-0539">Nucleus</keyword>
<evidence type="ECO:0000313" key="5">
    <source>
        <dbReference type="EMBL" id="CZR55371.1"/>
    </source>
</evidence>
<dbReference type="Pfam" id="PF04082">
    <property type="entry name" value="Fungal_trans"/>
    <property type="match status" value="1"/>
</dbReference>
<dbReference type="PANTHER" id="PTHR31001">
    <property type="entry name" value="UNCHARACTERIZED TRANSCRIPTIONAL REGULATORY PROTEIN"/>
    <property type="match status" value="1"/>
</dbReference>
<dbReference type="Proteomes" id="UP000184330">
    <property type="component" value="Unassembled WGS sequence"/>
</dbReference>
<dbReference type="CDD" id="cd12148">
    <property type="entry name" value="fungal_TF_MHR"/>
    <property type="match status" value="1"/>
</dbReference>
<organism evidence="5 6">
    <name type="scientific">Phialocephala subalpina</name>
    <dbReference type="NCBI Taxonomy" id="576137"/>
    <lineage>
        <taxon>Eukaryota</taxon>
        <taxon>Fungi</taxon>
        <taxon>Dikarya</taxon>
        <taxon>Ascomycota</taxon>
        <taxon>Pezizomycotina</taxon>
        <taxon>Leotiomycetes</taxon>
        <taxon>Helotiales</taxon>
        <taxon>Mollisiaceae</taxon>
        <taxon>Phialocephala</taxon>
        <taxon>Phialocephala fortinii species complex</taxon>
    </lineage>
</organism>
<dbReference type="CDD" id="cd00067">
    <property type="entry name" value="GAL4"/>
    <property type="match status" value="1"/>
</dbReference>
<keyword evidence="2" id="KW-0479">Metal-binding</keyword>
<dbReference type="PROSITE" id="PS00463">
    <property type="entry name" value="ZN2_CY6_FUNGAL_1"/>
    <property type="match status" value="1"/>
</dbReference>
<dbReference type="InterPro" id="IPR007219">
    <property type="entry name" value="XnlR_reg_dom"/>
</dbReference>
<dbReference type="GO" id="GO:0006351">
    <property type="term" value="P:DNA-templated transcription"/>
    <property type="evidence" value="ECO:0007669"/>
    <property type="project" value="InterPro"/>
</dbReference>
<dbReference type="GO" id="GO:0003677">
    <property type="term" value="F:DNA binding"/>
    <property type="evidence" value="ECO:0007669"/>
    <property type="project" value="InterPro"/>
</dbReference>
<dbReference type="InterPro" id="IPR050613">
    <property type="entry name" value="Sec_Metabolite_Reg"/>
</dbReference>
<dbReference type="Pfam" id="PF00172">
    <property type="entry name" value="Zn_clus"/>
    <property type="match status" value="1"/>
</dbReference>
<dbReference type="STRING" id="576137.A0A1L7WRH8"/>
<dbReference type="GO" id="GO:0008270">
    <property type="term" value="F:zinc ion binding"/>
    <property type="evidence" value="ECO:0007669"/>
    <property type="project" value="InterPro"/>
</dbReference>
<dbReference type="SUPFAM" id="SSF57701">
    <property type="entry name" value="Zn2/Cys6 DNA-binding domain"/>
    <property type="match status" value="1"/>
</dbReference>
<keyword evidence="6" id="KW-1185">Reference proteome</keyword>
<dbReference type="SMART" id="SM00906">
    <property type="entry name" value="Fungal_trans"/>
    <property type="match status" value="1"/>
</dbReference>
<dbReference type="GO" id="GO:0005634">
    <property type="term" value="C:nucleus"/>
    <property type="evidence" value="ECO:0007669"/>
    <property type="project" value="UniProtKB-SubCell"/>
</dbReference>
<dbReference type="SMART" id="SM00066">
    <property type="entry name" value="GAL4"/>
    <property type="match status" value="1"/>
</dbReference>
<dbReference type="Gene3D" id="4.10.240.10">
    <property type="entry name" value="Zn(2)-C6 fungal-type DNA-binding domain"/>
    <property type="match status" value="1"/>
</dbReference>
<evidence type="ECO:0000256" key="2">
    <source>
        <dbReference type="ARBA" id="ARBA00022723"/>
    </source>
</evidence>
<dbReference type="EMBL" id="FJOG01000006">
    <property type="protein sequence ID" value="CZR55371.1"/>
    <property type="molecule type" value="Genomic_DNA"/>
</dbReference>
<dbReference type="PROSITE" id="PS50048">
    <property type="entry name" value="ZN2_CY6_FUNGAL_2"/>
    <property type="match status" value="1"/>
</dbReference>
<name>A0A1L7WRH8_9HELO</name>
<evidence type="ECO:0000256" key="1">
    <source>
        <dbReference type="ARBA" id="ARBA00004123"/>
    </source>
</evidence>
<evidence type="ECO:0000259" key="4">
    <source>
        <dbReference type="PROSITE" id="PS50048"/>
    </source>
</evidence>
<dbReference type="GO" id="GO:0000981">
    <property type="term" value="F:DNA-binding transcription factor activity, RNA polymerase II-specific"/>
    <property type="evidence" value="ECO:0007669"/>
    <property type="project" value="InterPro"/>
</dbReference>
<evidence type="ECO:0000256" key="3">
    <source>
        <dbReference type="ARBA" id="ARBA00023242"/>
    </source>
</evidence>
<dbReference type="InterPro" id="IPR001138">
    <property type="entry name" value="Zn2Cys6_DnaBD"/>
</dbReference>
<gene>
    <name evidence="5" type="ORF">PAC_05258</name>
</gene>
<dbReference type="AlphaFoldDB" id="A0A1L7WRH8"/>